<comment type="caution">
    <text evidence="1">The sequence shown here is derived from an EMBL/GenBank/DDBJ whole genome shotgun (WGS) entry which is preliminary data.</text>
</comment>
<dbReference type="Proteomes" id="UP000607397">
    <property type="component" value="Unassembled WGS sequence"/>
</dbReference>
<name>A0A8K1ZXC5_9CYAN</name>
<gene>
    <name evidence="1" type="ORF">GS597_03630</name>
</gene>
<evidence type="ECO:0000313" key="1">
    <source>
        <dbReference type="EMBL" id="NCJ05612.1"/>
    </source>
</evidence>
<evidence type="ECO:0000313" key="2">
    <source>
        <dbReference type="Proteomes" id="UP000607397"/>
    </source>
</evidence>
<keyword evidence="2" id="KW-1185">Reference proteome</keyword>
<dbReference type="EMBL" id="WVIC01000005">
    <property type="protein sequence ID" value="NCJ05612.1"/>
    <property type="molecule type" value="Genomic_DNA"/>
</dbReference>
<accession>A0A8K1ZXC5</accession>
<organism evidence="1 2">
    <name type="scientific">Petrachloros mirabilis ULC683</name>
    <dbReference type="NCBI Taxonomy" id="2781853"/>
    <lineage>
        <taxon>Bacteria</taxon>
        <taxon>Bacillati</taxon>
        <taxon>Cyanobacteriota</taxon>
        <taxon>Cyanophyceae</taxon>
        <taxon>Synechococcales</taxon>
        <taxon>Petrachlorosaceae</taxon>
        <taxon>Petrachloros</taxon>
        <taxon>Petrachloros mirabilis</taxon>
    </lineage>
</organism>
<dbReference type="RefSeq" id="WP_161824092.1">
    <property type="nucleotide sequence ID" value="NZ_WVIC01000005.1"/>
</dbReference>
<sequence length="58" mass="6059">MQDLSTFSNTLLEENPDCIQVTLGSASAKQGNSTEAIAADQKALTPGYQSLITPGAPY</sequence>
<proteinExistence type="predicted"/>
<dbReference type="AlphaFoldDB" id="A0A8K1ZXC5"/>
<protein>
    <submittedName>
        <fullName evidence="1">Uncharacterized protein</fullName>
    </submittedName>
</protein>
<reference evidence="1" key="1">
    <citation type="submission" date="2019-12" db="EMBL/GenBank/DDBJ databases">
        <title>High-Quality draft genome sequences of three cyanobacteria isolated from the limestone walls of the Old Cathedral of Coimbra.</title>
        <authorList>
            <person name="Tiago I."/>
            <person name="Soares F."/>
            <person name="Portugal A."/>
        </authorList>
    </citation>
    <scope>NUCLEOTIDE SEQUENCE [LARGE SCALE GENOMIC DNA]</scope>
    <source>
        <strain evidence="1">C</strain>
    </source>
</reference>